<dbReference type="PRINTS" id="PR00237">
    <property type="entry name" value="GPCRRHODOPSN"/>
</dbReference>
<evidence type="ECO:0000313" key="15">
    <source>
        <dbReference type="WBParaSite" id="MBELARI_LOCUS6975"/>
    </source>
</evidence>
<dbReference type="SMART" id="SM01381">
    <property type="entry name" value="7TM_GPCR_Srsx"/>
    <property type="match status" value="1"/>
</dbReference>
<feature type="transmembrane region" description="Helical" evidence="12">
    <location>
        <begin position="504"/>
        <end position="523"/>
    </location>
</feature>
<feature type="region of interest" description="Disordered" evidence="11">
    <location>
        <begin position="308"/>
        <end position="349"/>
    </location>
</feature>
<evidence type="ECO:0000256" key="4">
    <source>
        <dbReference type="ARBA" id="ARBA00022989"/>
    </source>
</evidence>
<comment type="similarity">
    <text evidence="10">Belongs to the G-protein coupled receptor 1 family.</text>
</comment>
<dbReference type="PANTHER" id="PTHR24248:SF199">
    <property type="entry name" value="IP13425P-RELATED"/>
    <property type="match status" value="1"/>
</dbReference>
<accession>A0AAF3FK08</accession>
<feature type="compositionally biased region" description="Acidic residues" evidence="11">
    <location>
        <begin position="553"/>
        <end position="565"/>
    </location>
</feature>
<dbReference type="PROSITE" id="PS00237">
    <property type="entry name" value="G_PROTEIN_RECEP_F1_1"/>
    <property type="match status" value="1"/>
</dbReference>
<reference evidence="15" key="1">
    <citation type="submission" date="2024-02" db="UniProtKB">
        <authorList>
            <consortium name="WormBaseParasite"/>
        </authorList>
    </citation>
    <scope>IDENTIFICATION</scope>
</reference>
<sequence length="611" mass="68502">MTTLTTLFPPPIVGEVVAATVASSQRPIHTGLLSTLSPHSTRLCLGLHDVFIALFLVMLILMTIFGNVLVVLSVFVYKRMRTFTNILLTSLATADLLVGLVVMPLSLLDLLHTHQWPFGRFLCSLWATSDVLLCTASILNLCVISLDRYFAITSPLKYPRTRSKKMAAGLLSAVWVLSLVICSPPWFVPSWGLFDDKPGNGTGNSTIRETFTCQYSPSVPYRIYSALGSFFVPLIVMLFVYFKIFNVANDREKVMRESIGTYRLSNRLQKTQQKTHQQMRQNRARLQLLNNNNTSTVLENGTRINYTTRPIDIQQFRSPGARPRTGSRVRADSSENDESPPGDQDQDYSSALLQSTGNLTLNSTNGPSNSPGFPRLKALERECHSMADLQQNSCVVTPPQRKSTEVHSEVPLSLVKKAAAAHSRLQPSNLLAKAQEHYQTCGPGKSVRGSKEKMVYLRERKALKTIGIVVLGFIICWLPFFLLYLFEVFFDFKHFQWVTLVNEFFLWLGYSNSVLNPIIYTMYNGDFRRCFRDLLSFGCARPRTGSRVRADSSENDESPPGDQDQDYSSALLQSTGNLTLNSTNGPSNSPGFPRFKALERECHSMADLQQN</sequence>
<dbReference type="GO" id="GO:0071880">
    <property type="term" value="P:adenylate cyclase-activating adrenergic receptor signaling pathway"/>
    <property type="evidence" value="ECO:0007669"/>
    <property type="project" value="TreeGrafter"/>
</dbReference>
<feature type="region of interest" description="Disordered" evidence="11">
    <location>
        <begin position="544"/>
        <end position="568"/>
    </location>
</feature>
<dbReference type="AlphaFoldDB" id="A0AAF3FK08"/>
<dbReference type="FunFam" id="1.20.1070.10:FF:000523">
    <property type="entry name" value="5-hydroxytryptamine receptor 2B"/>
    <property type="match status" value="1"/>
</dbReference>
<feature type="compositionally biased region" description="Acidic residues" evidence="11">
    <location>
        <begin position="334"/>
        <end position="346"/>
    </location>
</feature>
<dbReference type="PROSITE" id="PS50262">
    <property type="entry name" value="G_PROTEIN_RECEP_F1_2"/>
    <property type="match status" value="1"/>
</dbReference>
<proteinExistence type="inferred from homology"/>
<comment type="subcellular location">
    <subcellularLocation>
        <location evidence="1">Cell membrane</location>
        <topology evidence="1">Multi-pass membrane protein</topology>
    </subcellularLocation>
</comment>
<protein>
    <submittedName>
        <fullName evidence="15">G-protein coupled receptors family 1 profile domain-containing protein</fullName>
    </submittedName>
</protein>
<keyword evidence="2" id="KW-1003">Cell membrane</keyword>
<keyword evidence="8 10" id="KW-0675">Receptor</keyword>
<dbReference type="GO" id="GO:0005886">
    <property type="term" value="C:plasma membrane"/>
    <property type="evidence" value="ECO:0007669"/>
    <property type="project" value="UniProtKB-SubCell"/>
</dbReference>
<dbReference type="Pfam" id="PF00001">
    <property type="entry name" value="7tm_1"/>
    <property type="match status" value="1"/>
</dbReference>
<keyword evidence="9 10" id="KW-0807">Transducer</keyword>
<evidence type="ECO:0000256" key="8">
    <source>
        <dbReference type="ARBA" id="ARBA00023170"/>
    </source>
</evidence>
<feature type="transmembrane region" description="Helical" evidence="12">
    <location>
        <begin position="462"/>
        <end position="484"/>
    </location>
</feature>
<feature type="transmembrane region" description="Helical" evidence="12">
    <location>
        <begin position="50"/>
        <end position="76"/>
    </location>
</feature>
<feature type="transmembrane region" description="Helical" evidence="12">
    <location>
        <begin position="223"/>
        <end position="245"/>
    </location>
</feature>
<keyword evidence="3 10" id="KW-0812">Transmembrane</keyword>
<feature type="transmembrane region" description="Helical" evidence="12">
    <location>
        <begin position="83"/>
        <end position="105"/>
    </location>
</feature>
<dbReference type="Gene3D" id="1.20.1070.10">
    <property type="entry name" value="Rhodopsin 7-helix transmembrane proteins"/>
    <property type="match status" value="2"/>
</dbReference>
<dbReference type="PANTHER" id="PTHR24248">
    <property type="entry name" value="ADRENERGIC RECEPTOR-RELATED G-PROTEIN COUPLED RECEPTOR"/>
    <property type="match status" value="1"/>
</dbReference>
<evidence type="ECO:0000256" key="1">
    <source>
        <dbReference type="ARBA" id="ARBA00004651"/>
    </source>
</evidence>
<name>A0AAF3FK08_9BILA</name>
<evidence type="ECO:0000256" key="7">
    <source>
        <dbReference type="ARBA" id="ARBA00023157"/>
    </source>
</evidence>
<evidence type="ECO:0000259" key="13">
    <source>
        <dbReference type="PROSITE" id="PS50262"/>
    </source>
</evidence>
<keyword evidence="7" id="KW-1015">Disulfide bond</keyword>
<evidence type="ECO:0000313" key="14">
    <source>
        <dbReference type="Proteomes" id="UP000887575"/>
    </source>
</evidence>
<evidence type="ECO:0000256" key="11">
    <source>
        <dbReference type="SAM" id="MobiDB-lite"/>
    </source>
</evidence>
<feature type="transmembrane region" description="Helical" evidence="12">
    <location>
        <begin position="125"/>
        <end position="146"/>
    </location>
</feature>
<dbReference type="InterPro" id="IPR017452">
    <property type="entry name" value="GPCR_Rhodpsn_7TM"/>
</dbReference>
<dbReference type="InterPro" id="IPR000276">
    <property type="entry name" value="GPCR_Rhodpsn"/>
</dbReference>
<dbReference type="WBParaSite" id="MBELARI_LOCUS6975">
    <property type="protein sequence ID" value="MBELARI_LOCUS6975"/>
    <property type="gene ID" value="MBELARI_LOCUS6975"/>
</dbReference>
<evidence type="ECO:0000256" key="5">
    <source>
        <dbReference type="ARBA" id="ARBA00023040"/>
    </source>
</evidence>
<feature type="transmembrane region" description="Helical" evidence="12">
    <location>
        <begin position="167"/>
        <end position="188"/>
    </location>
</feature>
<keyword evidence="14" id="KW-1185">Reference proteome</keyword>
<evidence type="ECO:0000256" key="3">
    <source>
        <dbReference type="ARBA" id="ARBA00022692"/>
    </source>
</evidence>
<keyword evidence="5 10" id="KW-0297">G-protein coupled receptor</keyword>
<dbReference type="GO" id="GO:0004993">
    <property type="term" value="F:G protein-coupled serotonin receptor activity"/>
    <property type="evidence" value="ECO:0007669"/>
    <property type="project" value="UniProtKB-ARBA"/>
</dbReference>
<evidence type="ECO:0000256" key="2">
    <source>
        <dbReference type="ARBA" id="ARBA00022475"/>
    </source>
</evidence>
<keyword evidence="4 12" id="KW-1133">Transmembrane helix</keyword>
<feature type="domain" description="G-protein coupled receptors family 1 profile" evidence="13">
    <location>
        <begin position="66"/>
        <end position="520"/>
    </location>
</feature>
<dbReference type="GO" id="GO:0043410">
    <property type="term" value="P:positive regulation of MAPK cascade"/>
    <property type="evidence" value="ECO:0007669"/>
    <property type="project" value="TreeGrafter"/>
</dbReference>
<evidence type="ECO:0000256" key="6">
    <source>
        <dbReference type="ARBA" id="ARBA00023136"/>
    </source>
</evidence>
<evidence type="ECO:0000256" key="10">
    <source>
        <dbReference type="RuleBase" id="RU000688"/>
    </source>
</evidence>
<evidence type="ECO:0000256" key="12">
    <source>
        <dbReference type="SAM" id="Phobius"/>
    </source>
</evidence>
<dbReference type="SUPFAM" id="SSF81321">
    <property type="entry name" value="Family A G protein-coupled receptor-like"/>
    <property type="match status" value="1"/>
</dbReference>
<dbReference type="Proteomes" id="UP000887575">
    <property type="component" value="Unassembled WGS sequence"/>
</dbReference>
<keyword evidence="6 12" id="KW-0472">Membrane</keyword>
<organism evidence="14 15">
    <name type="scientific">Mesorhabditis belari</name>
    <dbReference type="NCBI Taxonomy" id="2138241"/>
    <lineage>
        <taxon>Eukaryota</taxon>
        <taxon>Metazoa</taxon>
        <taxon>Ecdysozoa</taxon>
        <taxon>Nematoda</taxon>
        <taxon>Chromadorea</taxon>
        <taxon>Rhabditida</taxon>
        <taxon>Rhabditina</taxon>
        <taxon>Rhabditomorpha</taxon>
        <taxon>Rhabditoidea</taxon>
        <taxon>Rhabditidae</taxon>
        <taxon>Mesorhabditinae</taxon>
        <taxon>Mesorhabditis</taxon>
    </lineage>
</organism>
<evidence type="ECO:0000256" key="9">
    <source>
        <dbReference type="ARBA" id="ARBA00023224"/>
    </source>
</evidence>